<dbReference type="EMBL" id="BAGZ01000008">
    <property type="protein sequence ID" value="GAB78259.1"/>
    <property type="molecule type" value="Genomic_DNA"/>
</dbReference>
<organism evidence="3 4">
    <name type="scientific">Austwickia chelonae NBRC 105200</name>
    <dbReference type="NCBI Taxonomy" id="1184607"/>
    <lineage>
        <taxon>Bacteria</taxon>
        <taxon>Bacillati</taxon>
        <taxon>Actinomycetota</taxon>
        <taxon>Actinomycetes</taxon>
        <taxon>Micrococcales</taxon>
        <taxon>Dermatophilaceae</taxon>
        <taxon>Austwickia</taxon>
    </lineage>
</organism>
<keyword evidence="4" id="KW-1185">Reference proteome</keyword>
<evidence type="ECO:0000256" key="1">
    <source>
        <dbReference type="SAM" id="SignalP"/>
    </source>
</evidence>
<evidence type="ECO:0000313" key="4">
    <source>
        <dbReference type="Proteomes" id="UP000008495"/>
    </source>
</evidence>
<accession>K6VNF1</accession>
<sequence>MRLRTRTGGGVLTGALATFAALTMAVAPAATAAQPGLAGPQWNLQNAAAQPAYFQINGDQLNGAGPCNTINAHAVVQGDKVTFDTVVTTRVGCHGTAAQVEEKLFRALSEGQAQYRVDGNTLTLTRDSGTTVFAAR</sequence>
<evidence type="ECO:0000313" key="3">
    <source>
        <dbReference type="EMBL" id="GAB78259.1"/>
    </source>
</evidence>
<dbReference type="AlphaFoldDB" id="K6VNF1"/>
<dbReference type="InterPro" id="IPR053147">
    <property type="entry name" value="Hsp_HslJ-like"/>
</dbReference>
<dbReference type="STRING" id="100225.SAMN05421595_0775"/>
<dbReference type="Gene3D" id="2.40.128.270">
    <property type="match status" value="1"/>
</dbReference>
<protein>
    <recommendedName>
        <fullName evidence="2">DUF306 domain-containing protein</fullName>
    </recommendedName>
</protein>
<dbReference type="PANTHER" id="PTHR35535">
    <property type="entry name" value="HEAT SHOCK PROTEIN HSLJ"/>
    <property type="match status" value="1"/>
</dbReference>
<dbReference type="OrthoDB" id="507754at2"/>
<reference evidence="3 4" key="1">
    <citation type="submission" date="2012-08" db="EMBL/GenBank/DDBJ databases">
        <title>Whole genome shotgun sequence of Austwickia chelonae NBRC 105200.</title>
        <authorList>
            <person name="Yoshida I."/>
            <person name="Hosoyama A."/>
            <person name="Tsuchikane K."/>
            <person name="Katsumata H."/>
            <person name="Ando Y."/>
            <person name="Ohji S."/>
            <person name="Hamada M."/>
            <person name="Tamura T."/>
            <person name="Yamazoe A."/>
            <person name="Yamazaki S."/>
            <person name="Fujita N."/>
        </authorList>
    </citation>
    <scope>NUCLEOTIDE SEQUENCE [LARGE SCALE GENOMIC DNA]</scope>
    <source>
        <strain evidence="3 4">NBRC 105200</strain>
    </source>
</reference>
<feature type="domain" description="DUF306" evidence="2">
    <location>
        <begin position="50"/>
        <end position="132"/>
    </location>
</feature>
<dbReference type="InterPro" id="IPR005184">
    <property type="entry name" value="DUF306_Meta_HslJ"/>
</dbReference>
<evidence type="ECO:0000259" key="2">
    <source>
        <dbReference type="Pfam" id="PF03724"/>
    </source>
</evidence>
<proteinExistence type="predicted"/>
<dbReference type="Proteomes" id="UP000008495">
    <property type="component" value="Unassembled WGS sequence"/>
</dbReference>
<name>K6VNF1_9MICO</name>
<feature type="chain" id="PRO_5003895493" description="DUF306 domain-containing protein" evidence="1">
    <location>
        <begin position="33"/>
        <end position="136"/>
    </location>
</feature>
<comment type="caution">
    <text evidence="3">The sequence shown here is derived from an EMBL/GenBank/DDBJ whole genome shotgun (WGS) entry which is preliminary data.</text>
</comment>
<feature type="signal peptide" evidence="1">
    <location>
        <begin position="1"/>
        <end position="32"/>
    </location>
</feature>
<dbReference type="PANTHER" id="PTHR35535:SF2">
    <property type="entry name" value="DUF306 DOMAIN-CONTAINING PROTEIN"/>
    <property type="match status" value="1"/>
</dbReference>
<gene>
    <name evidence="3" type="ORF">AUCHE_08_05050</name>
</gene>
<dbReference type="RefSeq" id="WP_006503014.1">
    <property type="nucleotide sequence ID" value="NZ_BAGZ01000008.1"/>
</dbReference>
<keyword evidence="1" id="KW-0732">Signal</keyword>
<dbReference type="Pfam" id="PF03724">
    <property type="entry name" value="META"/>
    <property type="match status" value="1"/>
</dbReference>
<dbReference type="InterPro" id="IPR038670">
    <property type="entry name" value="HslJ-like_sf"/>
</dbReference>